<dbReference type="Proteomes" id="UP000287033">
    <property type="component" value="Unassembled WGS sequence"/>
</dbReference>
<keyword evidence="2" id="KW-1185">Reference proteome</keyword>
<dbReference type="EMBL" id="BEZZ01047077">
    <property type="protein sequence ID" value="GCC40799.1"/>
    <property type="molecule type" value="Genomic_DNA"/>
</dbReference>
<organism evidence="1 2">
    <name type="scientific">Chiloscyllium punctatum</name>
    <name type="common">Brownbanded bambooshark</name>
    <name type="synonym">Hemiscyllium punctatum</name>
    <dbReference type="NCBI Taxonomy" id="137246"/>
    <lineage>
        <taxon>Eukaryota</taxon>
        <taxon>Metazoa</taxon>
        <taxon>Chordata</taxon>
        <taxon>Craniata</taxon>
        <taxon>Vertebrata</taxon>
        <taxon>Chondrichthyes</taxon>
        <taxon>Elasmobranchii</taxon>
        <taxon>Galeomorphii</taxon>
        <taxon>Galeoidea</taxon>
        <taxon>Orectolobiformes</taxon>
        <taxon>Hemiscylliidae</taxon>
        <taxon>Chiloscyllium</taxon>
    </lineage>
</organism>
<reference evidence="1 2" key="1">
    <citation type="journal article" date="2018" name="Nat. Ecol. Evol.">
        <title>Shark genomes provide insights into elasmobranch evolution and the origin of vertebrates.</title>
        <authorList>
            <person name="Hara Y"/>
            <person name="Yamaguchi K"/>
            <person name="Onimaru K"/>
            <person name="Kadota M"/>
            <person name="Koyanagi M"/>
            <person name="Keeley SD"/>
            <person name="Tatsumi K"/>
            <person name="Tanaka K"/>
            <person name="Motone F"/>
            <person name="Kageyama Y"/>
            <person name="Nozu R"/>
            <person name="Adachi N"/>
            <person name="Nishimura O"/>
            <person name="Nakagawa R"/>
            <person name="Tanegashima C"/>
            <person name="Kiyatake I"/>
            <person name="Matsumoto R"/>
            <person name="Murakumo K"/>
            <person name="Nishida K"/>
            <person name="Terakita A"/>
            <person name="Kuratani S"/>
            <person name="Sato K"/>
            <person name="Hyodo S Kuraku.S."/>
        </authorList>
    </citation>
    <scope>NUCLEOTIDE SEQUENCE [LARGE SCALE GENOMIC DNA]</scope>
</reference>
<proteinExistence type="predicted"/>
<comment type="caution">
    <text evidence="1">The sequence shown here is derived from an EMBL/GenBank/DDBJ whole genome shotgun (WGS) entry which is preliminary data.</text>
</comment>
<dbReference type="AlphaFoldDB" id="A0A401TDU0"/>
<evidence type="ECO:0000313" key="1">
    <source>
        <dbReference type="EMBL" id="GCC40799.1"/>
    </source>
</evidence>
<feature type="non-terminal residue" evidence="1">
    <location>
        <position position="1"/>
    </location>
</feature>
<gene>
    <name evidence="1" type="ORF">chiPu_0024840</name>
</gene>
<sequence length="53" mass="5789">EYYPWKGQLANKDKVISVALKSNGSPLMPVVLGQCCRSGTRLGHTLMNRLGIS</sequence>
<evidence type="ECO:0000313" key="2">
    <source>
        <dbReference type="Proteomes" id="UP000287033"/>
    </source>
</evidence>
<name>A0A401TDU0_CHIPU</name>
<protein>
    <submittedName>
        <fullName evidence="1">Uncharacterized protein</fullName>
    </submittedName>
</protein>
<accession>A0A401TDU0</accession>